<dbReference type="SMART" id="SM00248">
    <property type="entry name" value="ANK"/>
    <property type="match status" value="2"/>
</dbReference>
<dbReference type="PROSITE" id="PS50088">
    <property type="entry name" value="ANK_REPEAT"/>
    <property type="match status" value="2"/>
</dbReference>
<evidence type="ECO:0000256" key="1">
    <source>
        <dbReference type="PROSITE-ProRule" id="PRU00023"/>
    </source>
</evidence>
<dbReference type="Gene3D" id="1.25.40.20">
    <property type="entry name" value="Ankyrin repeat-containing domain"/>
    <property type="match status" value="2"/>
</dbReference>
<comment type="caution">
    <text evidence="2">The sequence shown here is derived from an EMBL/GenBank/DDBJ whole genome shotgun (WGS) entry which is preliminary data.</text>
</comment>
<dbReference type="InterPro" id="IPR036770">
    <property type="entry name" value="Ankyrin_rpt-contain_sf"/>
</dbReference>
<keyword evidence="3" id="KW-1185">Reference proteome</keyword>
<reference evidence="2" key="1">
    <citation type="journal article" date="2020" name="Stud. Mycol.">
        <title>101 Dothideomycetes genomes: a test case for predicting lifestyles and emergence of pathogens.</title>
        <authorList>
            <person name="Haridas S."/>
            <person name="Albert R."/>
            <person name="Binder M."/>
            <person name="Bloem J."/>
            <person name="Labutti K."/>
            <person name="Salamov A."/>
            <person name="Andreopoulos B."/>
            <person name="Baker S."/>
            <person name="Barry K."/>
            <person name="Bills G."/>
            <person name="Bluhm B."/>
            <person name="Cannon C."/>
            <person name="Castanera R."/>
            <person name="Culley D."/>
            <person name="Daum C."/>
            <person name="Ezra D."/>
            <person name="Gonzalez J."/>
            <person name="Henrissat B."/>
            <person name="Kuo A."/>
            <person name="Liang C."/>
            <person name="Lipzen A."/>
            <person name="Lutzoni F."/>
            <person name="Magnuson J."/>
            <person name="Mondo S."/>
            <person name="Nolan M."/>
            <person name="Ohm R."/>
            <person name="Pangilinan J."/>
            <person name="Park H.-J."/>
            <person name="Ramirez L."/>
            <person name="Alfaro M."/>
            <person name="Sun H."/>
            <person name="Tritt A."/>
            <person name="Yoshinaga Y."/>
            <person name="Zwiers L.-H."/>
            <person name="Turgeon B."/>
            <person name="Goodwin S."/>
            <person name="Spatafora J."/>
            <person name="Crous P."/>
            <person name="Grigoriev I."/>
        </authorList>
    </citation>
    <scope>NUCLEOTIDE SEQUENCE</scope>
    <source>
        <strain evidence="2">CBS 125425</strain>
    </source>
</reference>
<dbReference type="InterPro" id="IPR039323">
    <property type="entry name" value="ANKRD_45/46/60"/>
</dbReference>
<organism evidence="2 3">
    <name type="scientific">Polyplosphaeria fusca</name>
    <dbReference type="NCBI Taxonomy" id="682080"/>
    <lineage>
        <taxon>Eukaryota</taxon>
        <taxon>Fungi</taxon>
        <taxon>Dikarya</taxon>
        <taxon>Ascomycota</taxon>
        <taxon>Pezizomycotina</taxon>
        <taxon>Dothideomycetes</taxon>
        <taxon>Pleosporomycetidae</taxon>
        <taxon>Pleosporales</taxon>
        <taxon>Tetraplosphaeriaceae</taxon>
        <taxon>Polyplosphaeria</taxon>
    </lineage>
</organism>
<feature type="non-terminal residue" evidence="2">
    <location>
        <position position="1"/>
    </location>
</feature>
<gene>
    <name evidence="2" type="ORF">EJ04DRAFT_392748</name>
</gene>
<evidence type="ECO:0000313" key="3">
    <source>
        <dbReference type="Proteomes" id="UP000799444"/>
    </source>
</evidence>
<dbReference type="AlphaFoldDB" id="A0A9P4QJQ6"/>
<dbReference type="Pfam" id="PF12796">
    <property type="entry name" value="Ank_2"/>
    <property type="match status" value="1"/>
</dbReference>
<feature type="repeat" description="ANK" evidence="1">
    <location>
        <begin position="31"/>
        <end position="63"/>
    </location>
</feature>
<dbReference type="InterPro" id="IPR002110">
    <property type="entry name" value="Ankyrin_rpt"/>
</dbReference>
<dbReference type="PROSITE" id="PS50297">
    <property type="entry name" value="ANK_REP_REGION"/>
    <property type="match status" value="2"/>
</dbReference>
<sequence>TPLHYAAGLGQKKAVNWLLDRGVDAAAKDHHGNMPLHLAAVTGQLGIFKLLVDSGVDVNAETRFGWAAIDLASMSHHTAAVAELMLLGS</sequence>
<dbReference type="PANTHER" id="PTHR22677:SF4">
    <property type="entry name" value="USHER SYNDROME TYPE-1G PROTEIN-LIKE PROTEIN"/>
    <property type="match status" value="1"/>
</dbReference>
<dbReference type="EMBL" id="ML996275">
    <property type="protein sequence ID" value="KAF2728568.1"/>
    <property type="molecule type" value="Genomic_DNA"/>
</dbReference>
<proteinExistence type="predicted"/>
<protein>
    <submittedName>
        <fullName evidence="2">Ankyrin repeat protein</fullName>
    </submittedName>
</protein>
<accession>A0A9P4QJQ6</accession>
<dbReference type="Proteomes" id="UP000799444">
    <property type="component" value="Unassembled WGS sequence"/>
</dbReference>
<feature type="non-terminal residue" evidence="2">
    <location>
        <position position="89"/>
    </location>
</feature>
<keyword evidence="1" id="KW-0040">ANK repeat</keyword>
<feature type="repeat" description="ANK" evidence="1">
    <location>
        <begin position="1"/>
        <end position="30"/>
    </location>
</feature>
<dbReference type="OrthoDB" id="1577640at2759"/>
<evidence type="ECO:0000313" key="2">
    <source>
        <dbReference type="EMBL" id="KAF2728568.1"/>
    </source>
</evidence>
<dbReference type="PANTHER" id="PTHR22677">
    <property type="entry name" value="ANKYRIN REPEAT DOMAIN-CONTAINING PROTEIN 60"/>
    <property type="match status" value="1"/>
</dbReference>
<name>A0A9P4QJQ6_9PLEO</name>
<dbReference type="SUPFAM" id="SSF48403">
    <property type="entry name" value="Ankyrin repeat"/>
    <property type="match status" value="1"/>
</dbReference>